<organism evidence="2 3">
    <name type="scientific">Agrobacterium deltaense NCPPB 1641</name>
    <dbReference type="NCBI Taxonomy" id="1183425"/>
    <lineage>
        <taxon>Bacteria</taxon>
        <taxon>Pseudomonadati</taxon>
        <taxon>Pseudomonadota</taxon>
        <taxon>Alphaproteobacteria</taxon>
        <taxon>Hyphomicrobiales</taxon>
        <taxon>Rhizobiaceae</taxon>
        <taxon>Rhizobium/Agrobacterium group</taxon>
        <taxon>Agrobacterium</taxon>
    </lineage>
</organism>
<sequence>MEYDAVTFDTQTVRTNSFNFNSGLLNELKKLRYDRFQVIISDIIRSEILKQLSEHTQQVTSQLDTAIKKANELGIASINKPQKVDPRHVATSQLRKYFVSLGALVVLVDEISASDLMKQYFAGLPPFASKGEKKVEFPDAAALLSIEAWAKKAGFRVLAISGDGDWKRFGEVSGWIDVVPDISIALDLLKGQSDKARVVAGEVLSRIAQNDVELFRMLEKQLETAVSRLSVSADARSYHRFETEYVGLEFVSFALQNIDGFELLDANDAVTELTIAVEAQLTVEASASFYISLYDGIDRDYLPMGTTEVAKTTDIDVQLLIKVSRDDEAVEIWDVEITRAPSEIDFGEIEPDFRNEYYDEPDEELEAISADEANEEAKDI</sequence>
<dbReference type="Pfam" id="PF16289">
    <property type="entry name" value="PIN_12"/>
    <property type="match status" value="1"/>
</dbReference>
<accession>A0A1S7U7B8</accession>
<keyword evidence="3" id="KW-1185">Reference proteome</keyword>
<dbReference type="RefSeq" id="WP_233283480.1">
    <property type="nucleotide sequence ID" value="NZ_LT009777.1"/>
</dbReference>
<evidence type="ECO:0000313" key="3">
    <source>
        <dbReference type="Proteomes" id="UP000192140"/>
    </source>
</evidence>
<gene>
    <name evidence="2" type="ORF">AGR7A_pAt10052</name>
</gene>
<dbReference type="Proteomes" id="UP000192140">
    <property type="component" value="Unassembled WGS sequence"/>
</dbReference>
<name>A0A1S7U7B8_9HYPH</name>
<dbReference type="InterPro" id="IPR032557">
    <property type="entry name" value="DUF4935"/>
</dbReference>
<dbReference type="EMBL" id="FCNP01000048">
    <property type="protein sequence ID" value="CVI62695.1"/>
    <property type="molecule type" value="Genomic_DNA"/>
</dbReference>
<dbReference type="AlphaFoldDB" id="A0A1S7U7B8"/>
<feature type="domain" description="DUF4935" evidence="1">
    <location>
        <begin position="6"/>
        <end position="166"/>
    </location>
</feature>
<reference evidence="2" key="1">
    <citation type="submission" date="2016-01" db="EMBL/GenBank/DDBJ databases">
        <authorList>
            <person name="Regsiter A."/>
            <person name="william w."/>
        </authorList>
    </citation>
    <scope>NUCLEOTIDE SEQUENCE</scope>
    <source>
        <strain evidence="2">NCPPB 1641</strain>
    </source>
</reference>
<evidence type="ECO:0000259" key="1">
    <source>
        <dbReference type="Pfam" id="PF16289"/>
    </source>
</evidence>
<comment type="caution">
    <text evidence="2">The sequence shown here is derived from an EMBL/GenBank/DDBJ whole genome shotgun (WGS) entry which is preliminary data.</text>
</comment>
<evidence type="ECO:0000313" key="2">
    <source>
        <dbReference type="EMBL" id="CVI62695.1"/>
    </source>
</evidence>
<protein>
    <recommendedName>
        <fullName evidence="1">DUF4935 domain-containing protein</fullName>
    </recommendedName>
</protein>
<proteinExistence type="predicted"/>